<evidence type="ECO:0000313" key="2">
    <source>
        <dbReference type="Proteomes" id="UP000264880"/>
    </source>
</evidence>
<keyword evidence="2" id="KW-1185">Reference proteome</keyword>
<dbReference type="EMBL" id="CP019914">
    <property type="protein sequence ID" value="ASJ22502.1"/>
    <property type="molecule type" value="Genomic_DNA"/>
</dbReference>
<sequence>MLKCIFIKKYLININCISSIYFDENKKSIRIFTLESGLPTTIECDSEDEYNKYYNVLSSLFDIIEI</sequence>
<accession>A0AAC9TWV6</accession>
<dbReference type="KEGG" id="bhp:BHAMNSH16_12970"/>
<proteinExistence type="predicted"/>
<dbReference type="Proteomes" id="UP000264880">
    <property type="component" value="Chromosome"/>
</dbReference>
<gene>
    <name evidence="1" type="ORF">BHAMNSH16_12970</name>
</gene>
<protein>
    <submittedName>
        <fullName evidence="1">Uncharacterized protein</fullName>
    </submittedName>
</protein>
<organism evidence="1 2">
    <name type="scientific">Brachyspira hampsonii</name>
    <dbReference type="NCBI Taxonomy" id="1287055"/>
    <lineage>
        <taxon>Bacteria</taxon>
        <taxon>Pseudomonadati</taxon>
        <taxon>Spirochaetota</taxon>
        <taxon>Spirochaetia</taxon>
        <taxon>Brachyspirales</taxon>
        <taxon>Brachyspiraceae</taxon>
        <taxon>Brachyspira</taxon>
    </lineage>
</organism>
<dbReference type="AlphaFoldDB" id="A0AAC9TWV6"/>
<dbReference type="RefSeq" id="WP_069731849.1">
    <property type="nucleotide sequence ID" value="NZ_CP019914.1"/>
</dbReference>
<evidence type="ECO:0000313" key="1">
    <source>
        <dbReference type="EMBL" id="ASJ22502.1"/>
    </source>
</evidence>
<reference evidence="1 2" key="1">
    <citation type="submission" date="2017-02" db="EMBL/GenBank/DDBJ databases">
        <title>Complete genome sequence of Brachyspira hampsonii genomovar I strain NSH-16 (ATCC BAA-2463).</title>
        <authorList>
            <person name="Mirajkar N.S."/>
            <person name="Gebhart C.J."/>
        </authorList>
    </citation>
    <scope>NUCLEOTIDE SEQUENCE [LARGE SCALE GENOMIC DNA]</scope>
    <source>
        <strain evidence="1 2">NSH-16</strain>
    </source>
</reference>
<name>A0AAC9TWV6_9SPIR</name>